<keyword evidence="1" id="KW-0812">Transmembrane</keyword>
<name>A0A2P2QG88_RHIMU</name>
<keyword evidence="1" id="KW-0472">Membrane</keyword>
<accession>A0A2P2QG88</accession>
<feature type="transmembrane region" description="Helical" evidence="1">
    <location>
        <begin position="27"/>
        <end position="46"/>
    </location>
</feature>
<evidence type="ECO:0000256" key="1">
    <source>
        <dbReference type="SAM" id="Phobius"/>
    </source>
</evidence>
<dbReference type="EMBL" id="GGEC01085514">
    <property type="protein sequence ID" value="MBX65998.1"/>
    <property type="molecule type" value="Transcribed_RNA"/>
</dbReference>
<evidence type="ECO:0000313" key="2">
    <source>
        <dbReference type="EMBL" id="MBX65998.1"/>
    </source>
</evidence>
<keyword evidence="1" id="KW-1133">Transmembrane helix</keyword>
<protein>
    <submittedName>
        <fullName evidence="2">Uncharacterized protein</fullName>
    </submittedName>
</protein>
<organism evidence="2">
    <name type="scientific">Rhizophora mucronata</name>
    <name type="common">Asiatic mangrove</name>
    <dbReference type="NCBI Taxonomy" id="61149"/>
    <lineage>
        <taxon>Eukaryota</taxon>
        <taxon>Viridiplantae</taxon>
        <taxon>Streptophyta</taxon>
        <taxon>Embryophyta</taxon>
        <taxon>Tracheophyta</taxon>
        <taxon>Spermatophyta</taxon>
        <taxon>Magnoliopsida</taxon>
        <taxon>eudicotyledons</taxon>
        <taxon>Gunneridae</taxon>
        <taxon>Pentapetalae</taxon>
        <taxon>rosids</taxon>
        <taxon>fabids</taxon>
        <taxon>Malpighiales</taxon>
        <taxon>Rhizophoraceae</taxon>
        <taxon>Rhizophora</taxon>
    </lineage>
</organism>
<dbReference type="AlphaFoldDB" id="A0A2P2QG88"/>
<sequence length="69" mass="8002">MLELKFPKYSLSLSLHACVHQSRGYNWLFQIVSASILSTSYLIMGFHSAKLFFFYSGLLLHCECKCEMM</sequence>
<proteinExistence type="predicted"/>
<reference evidence="2" key="1">
    <citation type="submission" date="2018-02" db="EMBL/GenBank/DDBJ databases">
        <title>Rhizophora mucronata_Transcriptome.</title>
        <authorList>
            <person name="Meera S.P."/>
            <person name="Sreeshan A."/>
            <person name="Augustine A."/>
        </authorList>
    </citation>
    <scope>NUCLEOTIDE SEQUENCE</scope>
    <source>
        <tissue evidence="2">Leaf</tissue>
    </source>
</reference>